<evidence type="ECO:0000256" key="7">
    <source>
        <dbReference type="ARBA" id="ARBA00023016"/>
    </source>
</evidence>
<keyword evidence="7" id="KW-0346">Stress response</keyword>
<dbReference type="PROSITE" id="PS50076">
    <property type="entry name" value="DNAJ_2"/>
    <property type="match status" value="1"/>
</dbReference>
<feature type="domain" description="J" evidence="10">
    <location>
        <begin position="7"/>
        <end position="71"/>
    </location>
</feature>
<dbReference type="FunFam" id="2.10.230.10:FF:000001">
    <property type="entry name" value="DnaJ subfamily A member 2"/>
    <property type="match status" value="1"/>
</dbReference>
<evidence type="ECO:0000313" key="13">
    <source>
        <dbReference type="EMBL" id="HGN90463.1"/>
    </source>
</evidence>
<feature type="zinc finger region" description="CR-type" evidence="9">
    <location>
        <begin position="138"/>
        <end position="219"/>
    </location>
</feature>
<feature type="domain" description="CR-type" evidence="11">
    <location>
        <begin position="138"/>
        <end position="219"/>
    </location>
</feature>
<evidence type="ECO:0000256" key="9">
    <source>
        <dbReference type="PROSITE-ProRule" id="PRU00546"/>
    </source>
</evidence>
<organism evidence="13">
    <name type="scientific">Caldiarchaeum subterraneum</name>
    <dbReference type="NCBI Taxonomy" id="311458"/>
    <lineage>
        <taxon>Archaea</taxon>
        <taxon>Nitrososphaerota</taxon>
        <taxon>Candidatus Caldarchaeales</taxon>
        <taxon>Candidatus Caldarchaeaceae</taxon>
        <taxon>Candidatus Caldarchaeum</taxon>
    </lineage>
</organism>
<keyword evidence="1" id="KW-0963">Cytoplasm</keyword>
<reference evidence="13" key="1">
    <citation type="journal article" date="2020" name="mSystems">
        <title>Genome- and Community-Level Interaction Insights into Carbon Utilization and Element Cycling Functions of Hydrothermarchaeota in Hydrothermal Sediment.</title>
        <authorList>
            <person name="Zhou Z."/>
            <person name="Liu Y."/>
            <person name="Xu W."/>
            <person name="Pan J."/>
            <person name="Luo Z.H."/>
            <person name="Li M."/>
        </authorList>
    </citation>
    <scope>NUCLEOTIDE SEQUENCE [LARGE SCALE GENOMIC DNA]</scope>
    <source>
        <strain evidence="14">SpSt-1073</strain>
        <strain evidence="13">SpSt-613</strain>
        <strain evidence="12">SpSt-669</strain>
    </source>
</reference>
<dbReference type="SMART" id="SM00271">
    <property type="entry name" value="DnaJ"/>
    <property type="match status" value="1"/>
</dbReference>
<comment type="caution">
    <text evidence="13">The sequence shown here is derived from an EMBL/GenBank/DDBJ whole genome shotgun (WGS) entry which is preliminary data.</text>
</comment>
<dbReference type="CDD" id="cd10719">
    <property type="entry name" value="DnaJ_zf"/>
    <property type="match status" value="1"/>
</dbReference>
<dbReference type="Gene3D" id="2.60.260.20">
    <property type="entry name" value="Urease metallochaperone UreE, N-terminal domain"/>
    <property type="match status" value="2"/>
</dbReference>
<evidence type="ECO:0000256" key="3">
    <source>
        <dbReference type="ARBA" id="ARBA00022723"/>
    </source>
</evidence>
<dbReference type="SUPFAM" id="SSF46565">
    <property type="entry name" value="Chaperone J-domain"/>
    <property type="match status" value="1"/>
</dbReference>
<dbReference type="GO" id="GO:0031072">
    <property type="term" value="F:heat shock protein binding"/>
    <property type="evidence" value="ECO:0007669"/>
    <property type="project" value="InterPro"/>
</dbReference>
<evidence type="ECO:0000313" key="14">
    <source>
        <dbReference type="EMBL" id="HHN52634.1"/>
    </source>
</evidence>
<evidence type="ECO:0000256" key="6">
    <source>
        <dbReference type="ARBA" id="ARBA00022833"/>
    </source>
</evidence>
<dbReference type="CDD" id="cd06257">
    <property type="entry name" value="DnaJ"/>
    <property type="match status" value="1"/>
</dbReference>
<name>A0A7C4HYI5_CALS0</name>
<dbReference type="AlphaFoldDB" id="A0A7C4HYI5"/>
<dbReference type="Pfam" id="PF00684">
    <property type="entry name" value="DnaJ_CXXCXGXG"/>
    <property type="match status" value="1"/>
</dbReference>
<dbReference type="Gene3D" id="1.10.287.110">
    <property type="entry name" value="DnaJ domain"/>
    <property type="match status" value="1"/>
</dbReference>
<dbReference type="Gene3D" id="2.10.230.10">
    <property type="entry name" value="Heat shock protein DnaJ, cysteine-rich domain"/>
    <property type="match status" value="1"/>
</dbReference>
<dbReference type="InterPro" id="IPR018253">
    <property type="entry name" value="DnaJ_domain_CS"/>
</dbReference>
<evidence type="ECO:0000256" key="1">
    <source>
        <dbReference type="ARBA" id="ARBA00022490"/>
    </source>
</evidence>
<dbReference type="EMBL" id="DTAD01000054">
    <property type="protein sequence ID" value="HGN90463.1"/>
    <property type="molecule type" value="Genomic_DNA"/>
</dbReference>
<dbReference type="PANTHER" id="PTHR43096">
    <property type="entry name" value="DNAJ HOMOLOG 1, MITOCHONDRIAL-RELATED"/>
    <property type="match status" value="1"/>
</dbReference>
<keyword evidence="4" id="KW-0677">Repeat</keyword>
<gene>
    <name evidence="14" type="ORF">ENM30_04895</name>
    <name evidence="13" type="ORF">ENT82_04970</name>
    <name evidence="12" type="ORF">ENU43_03605</name>
</gene>
<dbReference type="GO" id="GO:0006260">
    <property type="term" value="P:DNA replication"/>
    <property type="evidence" value="ECO:0007669"/>
    <property type="project" value="UniProtKB-KW"/>
</dbReference>
<evidence type="ECO:0000259" key="10">
    <source>
        <dbReference type="PROSITE" id="PS50076"/>
    </source>
</evidence>
<dbReference type="GO" id="GO:0009408">
    <property type="term" value="P:response to heat"/>
    <property type="evidence" value="ECO:0007669"/>
    <property type="project" value="InterPro"/>
</dbReference>
<evidence type="ECO:0000256" key="8">
    <source>
        <dbReference type="ARBA" id="ARBA00023186"/>
    </source>
</evidence>
<evidence type="ECO:0000259" key="11">
    <source>
        <dbReference type="PROSITE" id="PS51188"/>
    </source>
</evidence>
<dbReference type="GO" id="GO:0008270">
    <property type="term" value="F:zinc ion binding"/>
    <property type="evidence" value="ECO:0007669"/>
    <property type="project" value="UniProtKB-KW"/>
</dbReference>
<dbReference type="FunFam" id="1.10.287.110:FF:000031">
    <property type="entry name" value="Molecular chaperone DnaJ"/>
    <property type="match status" value="1"/>
</dbReference>
<dbReference type="GO" id="GO:0042026">
    <property type="term" value="P:protein refolding"/>
    <property type="evidence" value="ECO:0007669"/>
    <property type="project" value="TreeGrafter"/>
</dbReference>
<dbReference type="GO" id="GO:0005524">
    <property type="term" value="F:ATP binding"/>
    <property type="evidence" value="ECO:0007669"/>
    <property type="project" value="InterPro"/>
</dbReference>
<dbReference type="InterPro" id="IPR008971">
    <property type="entry name" value="HSP40/DnaJ_pept-bd"/>
</dbReference>
<dbReference type="EMBL" id="DTCM01000043">
    <property type="protein sequence ID" value="HGL40732.1"/>
    <property type="molecule type" value="Genomic_DNA"/>
</dbReference>
<dbReference type="PANTHER" id="PTHR43096:SF10">
    <property type="entry name" value="CHAPERONE PROTEIN DNAJ A6, CHLOROPLASTIC"/>
    <property type="match status" value="1"/>
</dbReference>
<dbReference type="SUPFAM" id="SSF49493">
    <property type="entry name" value="HSP40/DnaJ peptide-binding domain"/>
    <property type="match status" value="1"/>
</dbReference>
<evidence type="ECO:0000256" key="5">
    <source>
        <dbReference type="ARBA" id="ARBA00022771"/>
    </source>
</evidence>
<dbReference type="InterPro" id="IPR001305">
    <property type="entry name" value="HSP_DnaJ_Cys-rich_dom"/>
</dbReference>
<dbReference type="InterPro" id="IPR001623">
    <property type="entry name" value="DnaJ_domain"/>
</dbReference>
<dbReference type="Pfam" id="PF00226">
    <property type="entry name" value="DnaJ"/>
    <property type="match status" value="1"/>
</dbReference>
<dbReference type="InterPro" id="IPR002939">
    <property type="entry name" value="DnaJ_C"/>
</dbReference>
<dbReference type="InterPro" id="IPR036869">
    <property type="entry name" value="J_dom_sf"/>
</dbReference>
<evidence type="ECO:0000313" key="12">
    <source>
        <dbReference type="EMBL" id="HGL40732.1"/>
    </source>
</evidence>
<keyword evidence="3 9" id="KW-0479">Metal-binding</keyword>
<proteinExistence type="inferred from homology"/>
<keyword evidence="2" id="KW-0235">DNA replication</keyword>
<keyword evidence="8" id="KW-0143">Chaperone</keyword>
<accession>A0A7C4HYI5</accession>
<evidence type="ECO:0000256" key="4">
    <source>
        <dbReference type="ARBA" id="ARBA00022737"/>
    </source>
</evidence>
<evidence type="ECO:0008006" key="15">
    <source>
        <dbReference type="Google" id="ProtNLM"/>
    </source>
</evidence>
<dbReference type="InterPro" id="IPR012724">
    <property type="entry name" value="DnaJ"/>
</dbReference>
<dbReference type="EMBL" id="DRXG01000109">
    <property type="protein sequence ID" value="HHN52634.1"/>
    <property type="molecule type" value="Genomic_DNA"/>
</dbReference>
<sequence>MPSNDKDYYEILGVPRNATKEEIKRAYRRLALQYHPDRNKSPEAEEKFKEISEAYAVLMDDEKRRLYDMYGKAGVSQTYSTEDIFRSRWFDFEELFRDLGFGGFESLFERLFGFGRRQKSAQPTVVDVDVSLEEVYRGGVREIPLETYETCQRCGGVGGEPGYVDKCVECGGTGQSVKRVQTGFLYFTSVQPCGKCGGTGRVVRRSCSACRGRGMVSRTEKVVVNIPPGVGDGETLVLRGRGLYDMDSGARGDLLVRVRVKLGRWFRFEDNRLVMLLPVAPSEVASQREVTIPFFDGDIKVKLRRELLDKPLVIRGKGPPMAGGRRSDLEIRLVLRMPEHLGGEALKHYAELLRHESAHMDEERRRFFSH</sequence>
<dbReference type="Pfam" id="PF01556">
    <property type="entry name" value="DnaJ_C"/>
    <property type="match status" value="1"/>
</dbReference>
<dbReference type="CDD" id="cd10747">
    <property type="entry name" value="DnaJ_C"/>
    <property type="match status" value="1"/>
</dbReference>
<keyword evidence="6 9" id="KW-0862">Zinc</keyword>
<evidence type="ECO:0000256" key="2">
    <source>
        <dbReference type="ARBA" id="ARBA00022705"/>
    </source>
</evidence>
<dbReference type="PRINTS" id="PR00625">
    <property type="entry name" value="JDOMAIN"/>
</dbReference>
<dbReference type="InterPro" id="IPR036410">
    <property type="entry name" value="HSP_DnaJ_Cys-rich_dom_sf"/>
</dbReference>
<dbReference type="GO" id="GO:0005737">
    <property type="term" value="C:cytoplasm"/>
    <property type="evidence" value="ECO:0007669"/>
    <property type="project" value="TreeGrafter"/>
</dbReference>
<dbReference type="PROSITE" id="PS00636">
    <property type="entry name" value="DNAJ_1"/>
    <property type="match status" value="1"/>
</dbReference>
<keyword evidence="5 9" id="KW-0863">Zinc-finger</keyword>
<dbReference type="PROSITE" id="PS51188">
    <property type="entry name" value="ZF_CR"/>
    <property type="match status" value="1"/>
</dbReference>
<dbReference type="HAMAP" id="MF_01152">
    <property type="entry name" value="DnaJ"/>
    <property type="match status" value="1"/>
</dbReference>
<protein>
    <recommendedName>
        <fullName evidence="15">Molecular chaperone DnaJ</fullName>
    </recommendedName>
</protein>
<dbReference type="GO" id="GO:0051082">
    <property type="term" value="F:unfolded protein binding"/>
    <property type="evidence" value="ECO:0007669"/>
    <property type="project" value="InterPro"/>
</dbReference>
<dbReference type="SUPFAM" id="SSF57938">
    <property type="entry name" value="DnaJ/Hsp40 cysteine-rich domain"/>
    <property type="match status" value="1"/>
</dbReference>